<sequence>MENIIKDINNTIIPKNGWVADGNYEIPISMKDLIQKEYDKYFTGKEGTLKPIKTVAKDENIVDSFQDIYTNSSNTEQIYQTQSQSKTITNTNTFSWKTLEKIGVKVKAEFKIPLVGKSDVETSAEFGSEQQGTKTTSDTETLTNPSQSFKLKSHSIGTVLYTIK</sequence>
<dbReference type="Pfam" id="PF03318">
    <property type="entry name" value="ETX_MTX2"/>
    <property type="match status" value="1"/>
</dbReference>
<dbReference type="EMBL" id="AP026933">
    <property type="protein sequence ID" value="BDT04884.1"/>
    <property type="molecule type" value="Genomic_DNA"/>
</dbReference>
<name>A0ABM8BYD8_9MOLU</name>
<gene>
    <name evidence="2" type="ORF">SHM_25300</name>
</gene>
<evidence type="ECO:0000256" key="1">
    <source>
        <dbReference type="SAM" id="MobiDB-lite"/>
    </source>
</evidence>
<dbReference type="InterPro" id="IPR004991">
    <property type="entry name" value="Aerolysin-like"/>
</dbReference>
<evidence type="ECO:0000313" key="3">
    <source>
        <dbReference type="Proteomes" id="UP001163387"/>
    </source>
</evidence>
<protein>
    <recommendedName>
        <fullName evidence="4">Adhesin P123</fullName>
    </recommendedName>
</protein>
<reference evidence="2 3" key="1">
    <citation type="journal article" date="2022" name="Front. Microbiol.">
        <title>Male-killing mechanisms vary between Spiroplasma species.</title>
        <authorList>
            <person name="Arai H."/>
            <person name="Inoue M."/>
            <person name="Kageyama D."/>
        </authorList>
    </citation>
    <scope>NUCLEOTIDE SEQUENCE [LARGE SCALE GENOMIC DNA]</scope>
    <source>
        <strain evidence="3">sHm</strain>
    </source>
</reference>
<feature type="region of interest" description="Disordered" evidence="1">
    <location>
        <begin position="123"/>
        <end position="145"/>
    </location>
</feature>
<feature type="compositionally biased region" description="Polar residues" evidence="1">
    <location>
        <begin position="128"/>
        <end position="145"/>
    </location>
</feature>
<evidence type="ECO:0008006" key="4">
    <source>
        <dbReference type="Google" id="ProtNLM"/>
    </source>
</evidence>
<accession>A0ABM8BYD8</accession>
<evidence type="ECO:0000313" key="2">
    <source>
        <dbReference type="EMBL" id="BDT04884.1"/>
    </source>
</evidence>
<dbReference type="SUPFAM" id="SSF56973">
    <property type="entry name" value="Aerolisin/ETX pore-forming domain"/>
    <property type="match status" value="1"/>
</dbReference>
<organism evidence="2 3">
    <name type="scientific">Spiroplasma ixodetis</name>
    <dbReference type="NCBI Taxonomy" id="2141"/>
    <lineage>
        <taxon>Bacteria</taxon>
        <taxon>Bacillati</taxon>
        <taxon>Mycoplasmatota</taxon>
        <taxon>Mollicutes</taxon>
        <taxon>Entomoplasmatales</taxon>
        <taxon>Spiroplasmataceae</taxon>
        <taxon>Spiroplasma</taxon>
    </lineage>
</organism>
<dbReference type="CDD" id="cd20223">
    <property type="entry name" value="PFM_epsilon-toxin-like"/>
    <property type="match status" value="1"/>
</dbReference>
<proteinExistence type="predicted"/>
<dbReference type="Gene3D" id="2.170.15.10">
    <property type="entry name" value="Proaerolysin, chain A, domain 3"/>
    <property type="match status" value="1"/>
</dbReference>
<keyword evidence="3" id="KW-1185">Reference proteome</keyword>
<dbReference type="Proteomes" id="UP001163387">
    <property type="component" value="Chromosome"/>
</dbReference>